<dbReference type="InterPro" id="IPR003441">
    <property type="entry name" value="NAC-dom"/>
</dbReference>
<dbReference type="SUPFAM" id="SSF101941">
    <property type="entry name" value="NAC domain"/>
    <property type="match status" value="1"/>
</dbReference>
<evidence type="ECO:0000313" key="7">
    <source>
        <dbReference type="EMBL" id="KAL0347020.1"/>
    </source>
</evidence>
<evidence type="ECO:0000256" key="3">
    <source>
        <dbReference type="ARBA" id="ARBA00023125"/>
    </source>
</evidence>
<feature type="domain" description="NAC" evidence="6">
    <location>
        <begin position="4"/>
        <end position="163"/>
    </location>
</feature>
<comment type="caution">
    <text evidence="7">The sequence shown here is derived from an EMBL/GenBank/DDBJ whole genome shotgun (WGS) entry which is preliminary data.</text>
</comment>
<sequence length="208" mass="23855">MDDLPTGFRFYPTEEELVSFYLHNKLNGSRPEIDRIIPLLDIYDYNPSDLPQLGGEYSPADGEQWFFFIPRQEREARGGRPNRLTDRGTGKPLDLRPTCIPLREQLTLCRIYKTSKCLRTFDRRPPPASTVHHQHDDHHEEAAAACSTSNIDQHIVLPKITDRSLDSSSSGDQITVINPSQSVEMTSGNYQDMGSELFLDWEQLSWFD</sequence>
<evidence type="ECO:0000256" key="4">
    <source>
        <dbReference type="ARBA" id="ARBA00023163"/>
    </source>
</evidence>
<dbReference type="AlphaFoldDB" id="A0AAW2NVQ1"/>
<dbReference type="Gene3D" id="2.170.150.80">
    <property type="entry name" value="NAC domain"/>
    <property type="match status" value="1"/>
</dbReference>
<dbReference type="InterPro" id="IPR036093">
    <property type="entry name" value="NAC_dom_sf"/>
</dbReference>
<dbReference type="GO" id="GO:0006355">
    <property type="term" value="P:regulation of DNA-templated transcription"/>
    <property type="evidence" value="ECO:0007669"/>
    <property type="project" value="InterPro"/>
</dbReference>
<protein>
    <submittedName>
        <fullName evidence="7">NAC domain-containing protein 90</fullName>
    </submittedName>
</protein>
<keyword evidence="4" id="KW-0804">Transcription</keyword>
<gene>
    <name evidence="7" type="ORF">Scaly_1718000</name>
</gene>
<keyword evidence="2" id="KW-0805">Transcription regulation</keyword>
<accession>A0AAW2NVQ1</accession>
<dbReference type="EMBL" id="JACGWM010000010">
    <property type="protein sequence ID" value="KAL0347020.1"/>
    <property type="molecule type" value="Genomic_DNA"/>
</dbReference>
<comment type="subcellular location">
    <subcellularLocation>
        <location evidence="1">Nucleus</location>
    </subcellularLocation>
</comment>
<evidence type="ECO:0000256" key="5">
    <source>
        <dbReference type="ARBA" id="ARBA00023242"/>
    </source>
</evidence>
<dbReference type="PROSITE" id="PS51005">
    <property type="entry name" value="NAC"/>
    <property type="match status" value="1"/>
</dbReference>
<name>A0AAW2NVQ1_9LAMI</name>
<evidence type="ECO:0000259" key="6">
    <source>
        <dbReference type="PROSITE" id="PS51005"/>
    </source>
</evidence>
<reference evidence="7" key="1">
    <citation type="submission" date="2020-06" db="EMBL/GenBank/DDBJ databases">
        <authorList>
            <person name="Li T."/>
            <person name="Hu X."/>
            <person name="Zhang T."/>
            <person name="Song X."/>
            <person name="Zhang H."/>
            <person name="Dai N."/>
            <person name="Sheng W."/>
            <person name="Hou X."/>
            <person name="Wei L."/>
        </authorList>
    </citation>
    <scope>NUCLEOTIDE SEQUENCE</scope>
    <source>
        <strain evidence="7">KEN8</strain>
        <tissue evidence="7">Leaf</tissue>
    </source>
</reference>
<dbReference type="GO" id="GO:0005634">
    <property type="term" value="C:nucleus"/>
    <property type="evidence" value="ECO:0007669"/>
    <property type="project" value="UniProtKB-SubCell"/>
</dbReference>
<dbReference type="PANTHER" id="PTHR31989">
    <property type="entry name" value="NAC DOMAIN-CONTAINING PROTEIN 82-RELATED"/>
    <property type="match status" value="1"/>
</dbReference>
<keyword evidence="3" id="KW-0238">DNA-binding</keyword>
<dbReference type="GO" id="GO:0003677">
    <property type="term" value="F:DNA binding"/>
    <property type="evidence" value="ECO:0007669"/>
    <property type="project" value="UniProtKB-KW"/>
</dbReference>
<keyword evidence="5" id="KW-0539">Nucleus</keyword>
<evidence type="ECO:0000256" key="2">
    <source>
        <dbReference type="ARBA" id="ARBA00023015"/>
    </source>
</evidence>
<reference evidence="7" key="2">
    <citation type="journal article" date="2024" name="Plant">
        <title>Genomic evolution and insights into agronomic trait innovations of Sesamum species.</title>
        <authorList>
            <person name="Miao H."/>
            <person name="Wang L."/>
            <person name="Qu L."/>
            <person name="Liu H."/>
            <person name="Sun Y."/>
            <person name="Le M."/>
            <person name="Wang Q."/>
            <person name="Wei S."/>
            <person name="Zheng Y."/>
            <person name="Lin W."/>
            <person name="Duan Y."/>
            <person name="Cao H."/>
            <person name="Xiong S."/>
            <person name="Wang X."/>
            <person name="Wei L."/>
            <person name="Li C."/>
            <person name="Ma Q."/>
            <person name="Ju M."/>
            <person name="Zhao R."/>
            <person name="Li G."/>
            <person name="Mu C."/>
            <person name="Tian Q."/>
            <person name="Mei H."/>
            <person name="Zhang T."/>
            <person name="Gao T."/>
            <person name="Zhang H."/>
        </authorList>
    </citation>
    <scope>NUCLEOTIDE SEQUENCE</scope>
    <source>
        <strain evidence="7">KEN8</strain>
    </source>
</reference>
<dbReference type="Pfam" id="PF02365">
    <property type="entry name" value="NAM"/>
    <property type="match status" value="1"/>
</dbReference>
<proteinExistence type="predicted"/>
<organism evidence="7">
    <name type="scientific">Sesamum calycinum</name>
    <dbReference type="NCBI Taxonomy" id="2727403"/>
    <lineage>
        <taxon>Eukaryota</taxon>
        <taxon>Viridiplantae</taxon>
        <taxon>Streptophyta</taxon>
        <taxon>Embryophyta</taxon>
        <taxon>Tracheophyta</taxon>
        <taxon>Spermatophyta</taxon>
        <taxon>Magnoliopsida</taxon>
        <taxon>eudicotyledons</taxon>
        <taxon>Gunneridae</taxon>
        <taxon>Pentapetalae</taxon>
        <taxon>asterids</taxon>
        <taxon>lamiids</taxon>
        <taxon>Lamiales</taxon>
        <taxon>Pedaliaceae</taxon>
        <taxon>Sesamum</taxon>
    </lineage>
</organism>
<evidence type="ECO:0000256" key="1">
    <source>
        <dbReference type="ARBA" id="ARBA00004123"/>
    </source>
</evidence>